<gene>
    <name evidence="2" type="ORF">ACFQE5_17495</name>
</gene>
<evidence type="ECO:0008006" key="4">
    <source>
        <dbReference type="Google" id="ProtNLM"/>
    </source>
</evidence>
<evidence type="ECO:0000313" key="3">
    <source>
        <dbReference type="Proteomes" id="UP001596302"/>
    </source>
</evidence>
<accession>A0ABW1J597</accession>
<name>A0ABW1J597_9PSEU</name>
<evidence type="ECO:0000313" key="2">
    <source>
        <dbReference type="EMBL" id="MFC5996003.1"/>
    </source>
</evidence>
<evidence type="ECO:0000256" key="1">
    <source>
        <dbReference type="SAM" id="MobiDB-lite"/>
    </source>
</evidence>
<reference evidence="3" key="1">
    <citation type="journal article" date="2019" name="Int. J. Syst. Evol. Microbiol.">
        <title>The Global Catalogue of Microorganisms (GCM) 10K type strain sequencing project: providing services to taxonomists for standard genome sequencing and annotation.</title>
        <authorList>
            <consortium name="The Broad Institute Genomics Platform"/>
            <consortium name="The Broad Institute Genome Sequencing Center for Infectious Disease"/>
            <person name="Wu L."/>
            <person name="Ma J."/>
        </authorList>
    </citation>
    <scope>NUCLEOTIDE SEQUENCE [LARGE SCALE GENOMIC DNA]</scope>
    <source>
        <strain evidence="3">CCM 8391</strain>
    </source>
</reference>
<organism evidence="2 3">
    <name type="scientific">Pseudonocardia hispaniensis</name>
    <dbReference type="NCBI Taxonomy" id="904933"/>
    <lineage>
        <taxon>Bacteria</taxon>
        <taxon>Bacillati</taxon>
        <taxon>Actinomycetota</taxon>
        <taxon>Actinomycetes</taxon>
        <taxon>Pseudonocardiales</taxon>
        <taxon>Pseudonocardiaceae</taxon>
        <taxon>Pseudonocardia</taxon>
    </lineage>
</organism>
<dbReference type="Proteomes" id="UP001596302">
    <property type="component" value="Unassembled WGS sequence"/>
</dbReference>
<dbReference type="RefSeq" id="WP_379586432.1">
    <property type="nucleotide sequence ID" value="NZ_JBHSQW010000035.1"/>
</dbReference>
<feature type="compositionally biased region" description="Polar residues" evidence="1">
    <location>
        <begin position="56"/>
        <end position="77"/>
    </location>
</feature>
<comment type="caution">
    <text evidence="2">The sequence shown here is derived from an EMBL/GenBank/DDBJ whole genome shotgun (WGS) entry which is preliminary data.</text>
</comment>
<keyword evidence="3" id="KW-1185">Reference proteome</keyword>
<proteinExistence type="predicted"/>
<feature type="region of interest" description="Disordered" evidence="1">
    <location>
        <begin position="51"/>
        <end position="85"/>
    </location>
</feature>
<sequence>MPIRTARGRSAAYRSIWQWPLRSPLRLAITAAAVLALAVGISVTSAVLRPAADHGTTPSGTASATPGTVSRAPNTGSGAAPTVLPPVAPLTPSALPLDQAPAAALRTAAAWAAAWADHPEGITSQQWLSRLRPYTTDEYLGVLSSVDPANVPATRVTGAPTPVRVAPSSVQVTVPTDALTLVVLVVDTESGWRVAGYDQA</sequence>
<protein>
    <recommendedName>
        <fullName evidence="4">Mce-associated membrane protein</fullName>
    </recommendedName>
</protein>
<dbReference type="EMBL" id="JBHSQW010000035">
    <property type="protein sequence ID" value="MFC5996003.1"/>
    <property type="molecule type" value="Genomic_DNA"/>
</dbReference>